<evidence type="ECO:0000256" key="1">
    <source>
        <dbReference type="SAM" id="MobiDB-lite"/>
    </source>
</evidence>
<evidence type="ECO:0000313" key="3">
    <source>
        <dbReference type="EMBL" id="GAA4363424.1"/>
    </source>
</evidence>
<evidence type="ECO:0000256" key="2">
    <source>
        <dbReference type="SAM" id="SignalP"/>
    </source>
</evidence>
<evidence type="ECO:0000313" key="4">
    <source>
        <dbReference type="Proteomes" id="UP001501153"/>
    </source>
</evidence>
<comment type="caution">
    <text evidence="3">The sequence shown here is derived from an EMBL/GenBank/DDBJ whole genome shotgun (WGS) entry which is preliminary data.</text>
</comment>
<feature type="chain" id="PRO_5045628321" description="DUF4468 domain-containing protein" evidence="2">
    <location>
        <begin position="17"/>
        <end position="181"/>
    </location>
</feature>
<proteinExistence type="predicted"/>
<reference evidence="4" key="1">
    <citation type="journal article" date="2019" name="Int. J. Syst. Evol. Microbiol.">
        <title>The Global Catalogue of Microorganisms (GCM) 10K type strain sequencing project: providing services to taxonomists for standard genome sequencing and annotation.</title>
        <authorList>
            <consortium name="The Broad Institute Genomics Platform"/>
            <consortium name="The Broad Institute Genome Sequencing Center for Infectious Disease"/>
            <person name="Wu L."/>
            <person name="Ma J."/>
        </authorList>
    </citation>
    <scope>NUCLEOTIDE SEQUENCE [LARGE SCALE GENOMIC DNA]</scope>
    <source>
        <strain evidence="4">JCM 17923</strain>
    </source>
</reference>
<feature type="region of interest" description="Disordered" evidence="1">
    <location>
        <begin position="108"/>
        <end position="130"/>
    </location>
</feature>
<feature type="signal peptide" evidence="2">
    <location>
        <begin position="1"/>
        <end position="16"/>
    </location>
</feature>
<protein>
    <recommendedName>
        <fullName evidence="5">DUF4468 domain-containing protein</fullName>
    </recommendedName>
</protein>
<sequence length="181" mass="19178">MKNLLLFCLLGGALQAAGQASPLPVDSASGRVTYRGVVPVPNETADVVFERARVFAKTSLMPPVINEKKKTVTGVWERPVGSGRLIRYELGVVVADGSYQYKLSDFESKAAPGPAPAPGTEAASPAPAASTPLEQVLQNPASYKAGKPTPAFVAYRTTVHKTVQLAIADLQRRLKPGPRGR</sequence>
<dbReference type="RefSeq" id="WP_345237126.1">
    <property type="nucleotide sequence ID" value="NZ_BAABGZ010000068.1"/>
</dbReference>
<keyword evidence="4" id="KW-1185">Reference proteome</keyword>
<organism evidence="3 4">
    <name type="scientific">Hymenobacter saemangeumensis</name>
    <dbReference type="NCBI Taxonomy" id="1084522"/>
    <lineage>
        <taxon>Bacteria</taxon>
        <taxon>Pseudomonadati</taxon>
        <taxon>Bacteroidota</taxon>
        <taxon>Cytophagia</taxon>
        <taxon>Cytophagales</taxon>
        <taxon>Hymenobacteraceae</taxon>
        <taxon>Hymenobacter</taxon>
    </lineage>
</organism>
<gene>
    <name evidence="3" type="ORF">GCM10023185_32150</name>
</gene>
<dbReference type="Proteomes" id="UP001501153">
    <property type="component" value="Unassembled WGS sequence"/>
</dbReference>
<dbReference type="EMBL" id="BAABGZ010000068">
    <property type="protein sequence ID" value="GAA4363424.1"/>
    <property type="molecule type" value="Genomic_DNA"/>
</dbReference>
<accession>A0ABP8IN90</accession>
<evidence type="ECO:0008006" key="5">
    <source>
        <dbReference type="Google" id="ProtNLM"/>
    </source>
</evidence>
<name>A0ABP8IN90_9BACT</name>
<feature type="compositionally biased region" description="Low complexity" evidence="1">
    <location>
        <begin position="118"/>
        <end position="130"/>
    </location>
</feature>
<keyword evidence="2" id="KW-0732">Signal</keyword>